<feature type="transmembrane region" description="Helical" evidence="1">
    <location>
        <begin position="129"/>
        <end position="151"/>
    </location>
</feature>
<dbReference type="EMBL" id="FOHJ01000002">
    <property type="protein sequence ID" value="SET03340.1"/>
    <property type="molecule type" value="Genomic_DNA"/>
</dbReference>
<evidence type="ECO:0000313" key="3">
    <source>
        <dbReference type="Proteomes" id="UP000199095"/>
    </source>
</evidence>
<feature type="transmembrane region" description="Helical" evidence="1">
    <location>
        <begin position="88"/>
        <end position="109"/>
    </location>
</feature>
<reference evidence="3" key="1">
    <citation type="submission" date="2016-10" db="EMBL/GenBank/DDBJ databases">
        <authorList>
            <person name="Varghese N."/>
            <person name="Submissions S."/>
        </authorList>
    </citation>
    <scope>NUCLEOTIDE SEQUENCE [LARGE SCALE GENOMIC DNA]</scope>
    <source>
        <strain evidence="3">CGMCC 1.3566</strain>
    </source>
</reference>
<dbReference type="Proteomes" id="UP000199095">
    <property type="component" value="Unassembled WGS sequence"/>
</dbReference>
<feature type="transmembrane region" description="Helical" evidence="1">
    <location>
        <begin position="6"/>
        <end position="28"/>
    </location>
</feature>
<sequence>MSSLLFILEFVFGALEAFATLLLSITIFRIPFRSVYFRLLLLGFIISGISLLFYNVWNLPFYFGEMVNHSLTILFFFLFVYLKLWESFMVTIVGYLSASLVQGVAYYFLSTVGIIEGNLVSTSLESFTSLMTLQFIYAIIIFHLSIIFYRYRLGFLISTDTHSSKNDSHTKSIKISIIISITLLLAFFVGHFVVMNKLDSIQSWIILIYLGAALLSLVFIYLLNREHLEDEYENLKNHFH</sequence>
<dbReference type="STRING" id="237682.SAMN05421676_102387"/>
<dbReference type="OrthoDB" id="9861766at2"/>
<evidence type="ECO:0000313" key="2">
    <source>
        <dbReference type="EMBL" id="SET03340.1"/>
    </source>
</evidence>
<name>A0A1I0BB62_9BACI</name>
<feature type="transmembrane region" description="Helical" evidence="1">
    <location>
        <begin position="172"/>
        <end position="195"/>
    </location>
</feature>
<feature type="transmembrane region" description="Helical" evidence="1">
    <location>
        <begin position="201"/>
        <end position="223"/>
    </location>
</feature>
<dbReference type="RefSeq" id="WP_093132303.1">
    <property type="nucleotide sequence ID" value="NZ_FOHJ01000002.1"/>
</dbReference>
<gene>
    <name evidence="2" type="ORF">SAMN05421676_102387</name>
</gene>
<proteinExistence type="predicted"/>
<feature type="transmembrane region" description="Helical" evidence="1">
    <location>
        <begin position="60"/>
        <end position="81"/>
    </location>
</feature>
<keyword evidence="1" id="KW-1133">Transmembrane helix</keyword>
<protein>
    <submittedName>
        <fullName evidence="2">Uncharacterized protein</fullName>
    </submittedName>
</protein>
<feature type="transmembrane region" description="Helical" evidence="1">
    <location>
        <begin position="35"/>
        <end position="54"/>
    </location>
</feature>
<keyword evidence="1" id="KW-0812">Transmembrane</keyword>
<dbReference type="AlphaFoldDB" id="A0A1I0BB62"/>
<evidence type="ECO:0000256" key="1">
    <source>
        <dbReference type="SAM" id="Phobius"/>
    </source>
</evidence>
<organism evidence="2 3">
    <name type="scientific">Salinibacillus kushneri</name>
    <dbReference type="NCBI Taxonomy" id="237682"/>
    <lineage>
        <taxon>Bacteria</taxon>
        <taxon>Bacillati</taxon>
        <taxon>Bacillota</taxon>
        <taxon>Bacilli</taxon>
        <taxon>Bacillales</taxon>
        <taxon>Bacillaceae</taxon>
        <taxon>Salinibacillus</taxon>
    </lineage>
</organism>
<accession>A0A1I0BB62</accession>
<keyword evidence="1" id="KW-0472">Membrane</keyword>
<keyword evidence="3" id="KW-1185">Reference proteome</keyword>